<protein>
    <submittedName>
        <fullName evidence="2">Uncharacterized protein</fullName>
    </submittedName>
</protein>
<feature type="transmembrane region" description="Helical" evidence="1">
    <location>
        <begin position="46"/>
        <end position="68"/>
    </location>
</feature>
<organism evidence="2 3">
    <name type="scientific">Candidatus Roizmanbacteria bacterium GW2011_GWA2_37_7</name>
    <dbReference type="NCBI Taxonomy" id="1618481"/>
    <lineage>
        <taxon>Bacteria</taxon>
        <taxon>Candidatus Roizmaniibacteriota</taxon>
    </lineage>
</organism>
<keyword evidence="1" id="KW-0812">Transmembrane</keyword>
<keyword evidence="1" id="KW-1133">Transmembrane helix</keyword>
<dbReference type="EMBL" id="LBTJ01000039">
    <property type="protein sequence ID" value="KKQ37283.1"/>
    <property type="molecule type" value="Genomic_DNA"/>
</dbReference>
<reference evidence="2 3" key="1">
    <citation type="journal article" date="2015" name="Nature">
        <title>rRNA introns, odd ribosomes, and small enigmatic genomes across a large radiation of phyla.</title>
        <authorList>
            <person name="Brown C.T."/>
            <person name="Hug L.A."/>
            <person name="Thomas B.C."/>
            <person name="Sharon I."/>
            <person name="Castelle C.J."/>
            <person name="Singh A."/>
            <person name="Wilkins M.J."/>
            <person name="Williams K.H."/>
            <person name="Banfield J.F."/>
        </authorList>
    </citation>
    <scope>NUCLEOTIDE SEQUENCE [LARGE SCALE GENOMIC DNA]</scope>
</reference>
<name>A0A0G0H206_9BACT</name>
<evidence type="ECO:0000313" key="3">
    <source>
        <dbReference type="Proteomes" id="UP000034471"/>
    </source>
</evidence>
<dbReference type="STRING" id="1618481.US54_C0039G0009"/>
<comment type="caution">
    <text evidence="2">The sequence shown here is derived from an EMBL/GenBank/DDBJ whole genome shotgun (WGS) entry which is preliminary data.</text>
</comment>
<proteinExistence type="predicted"/>
<accession>A0A0G0H206</accession>
<gene>
    <name evidence="2" type="ORF">US54_C0039G0009</name>
</gene>
<evidence type="ECO:0000313" key="2">
    <source>
        <dbReference type="EMBL" id="KKQ37283.1"/>
    </source>
</evidence>
<dbReference type="Proteomes" id="UP000034471">
    <property type="component" value="Unassembled WGS sequence"/>
</dbReference>
<keyword evidence="1" id="KW-0472">Membrane</keyword>
<dbReference type="AlphaFoldDB" id="A0A0G0H206"/>
<sequence length="70" mass="8459">MKDTDQTLTLLKEIRDLQKEHLGKYDEFLQKQGEKYDQYLKKSRQFYIRFVVVIFVFFLIVLLLPALVGF</sequence>
<evidence type="ECO:0000256" key="1">
    <source>
        <dbReference type="SAM" id="Phobius"/>
    </source>
</evidence>